<evidence type="ECO:0000259" key="1">
    <source>
        <dbReference type="Pfam" id="PF14008"/>
    </source>
</evidence>
<accession>A0A1Y3B5K7</accession>
<dbReference type="Pfam" id="PF14008">
    <property type="entry name" value="Metallophos_C"/>
    <property type="match status" value="1"/>
</dbReference>
<dbReference type="Proteomes" id="UP000194236">
    <property type="component" value="Unassembled WGS sequence"/>
</dbReference>
<dbReference type="EMBL" id="MUJZ01046374">
    <property type="protein sequence ID" value="OTF74575.1"/>
    <property type="molecule type" value="Genomic_DNA"/>
</dbReference>
<gene>
    <name evidence="2" type="ORF">BLA29_002347</name>
</gene>
<sequence>MIVHDTNQSYIRKGWPYVGLGLEDLFYKYGVDMEIWAHEHSYERLWPVYNATVHNGTMDMNNPYYNAGAPIHLITGSAGCKENLDNFRPPLPWSAKRIVEYGYTKLTIINRTHLQIQQISDDQNGEIVDSFSIIKTNDLPQWLIEK</sequence>
<dbReference type="InterPro" id="IPR029052">
    <property type="entry name" value="Metallo-depent_PP-like"/>
</dbReference>
<keyword evidence="3" id="KW-1185">Reference proteome</keyword>
<protein>
    <recommendedName>
        <fullName evidence="1">Purple acid phosphatase C-terminal domain-containing protein</fullName>
    </recommendedName>
</protein>
<dbReference type="PANTHER" id="PTHR45867">
    <property type="entry name" value="PURPLE ACID PHOSPHATASE"/>
    <property type="match status" value="1"/>
</dbReference>
<dbReference type="Gene3D" id="3.60.21.10">
    <property type="match status" value="1"/>
</dbReference>
<evidence type="ECO:0000313" key="3">
    <source>
        <dbReference type="Proteomes" id="UP000194236"/>
    </source>
</evidence>
<reference evidence="2 3" key="1">
    <citation type="submission" date="2017-03" db="EMBL/GenBank/DDBJ databases">
        <title>Genome Survey of Euroglyphus maynei.</title>
        <authorList>
            <person name="Arlian L.G."/>
            <person name="Morgan M.S."/>
            <person name="Rider S.D."/>
        </authorList>
    </citation>
    <scope>NUCLEOTIDE SEQUENCE [LARGE SCALE GENOMIC DNA]</scope>
    <source>
        <strain evidence="2">Arlian Lab</strain>
        <tissue evidence="2">Whole body</tissue>
    </source>
</reference>
<dbReference type="SUPFAM" id="SSF56300">
    <property type="entry name" value="Metallo-dependent phosphatases"/>
    <property type="match status" value="1"/>
</dbReference>
<organism evidence="2 3">
    <name type="scientific">Euroglyphus maynei</name>
    <name type="common">Mayne's house dust mite</name>
    <dbReference type="NCBI Taxonomy" id="6958"/>
    <lineage>
        <taxon>Eukaryota</taxon>
        <taxon>Metazoa</taxon>
        <taxon>Ecdysozoa</taxon>
        <taxon>Arthropoda</taxon>
        <taxon>Chelicerata</taxon>
        <taxon>Arachnida</taxon>
        <taxon>Acari</taxon>
        <taxon>Acariformes</taxon>
        <taxon>Sarcoptiformes</taxon>
        <taxon>Astigmata</taxon>
        <taxon>Psoroptidia</taxon>
        <taxon>Analgoidea</taxon>
        <taxon>Pyroglyphidae</taxon>
        <taxon>Pyroglyphinae</taxon>
        <taxon>Euroglyphus</taxon>
    </lineage>
</organism>
<dbReference type="PANTHER" id="PTHR45867:SF3">
    <property type="entry name" value="ACID PHOSPHATASE TYPE 7"/>
    <property type="match status" value="1"/>
</dbReference>
<dbReference type="OrthoDB" id="45007at2759"/>
<dbReference type="AlphaFoldDB" id="A0A1Y3B5K7"/>
<dbReference type="InterPro" id="IPR025733">
    <property type="entry name" value="PAPs_C"/>
</dbReference>
<comment type="caution">
    <text evidence="2">The sequence shown here is derived from an EMBL/GenBank/DDBJ whole genome shotgun (WGS) entry which is preliminary data.</text>
</comment>
<proteinExistence type="predicted"/>
<evidence type="ECO:0000313" key="2">
    <source>
        <dbReference type="EMBL" id="OTF74575.1"/>
    </source>
</evidence>
<feature type="domain" description="Purple acid phosphatase C-terminal" evidence="1">
    <location>
        <begin position="69"/>
        <end position="130"/>
    </location>
</feature>
<name>A0A1Y3B5K7_EURMA</name>